<feature type="compositionally biased region" description="Polar residues" evidence="1">
    <location>
        <begin position="161"/>
        <end position="191"/>
    </location>
</feature>
<organism evidence="2 3">
    <name type="scientific">Somion occarium</name>
    <dbReference type="NCBI Taxonomy" id="3059160"/>
    <lineage>
        <taxon>Eukaryota</taxon>
        <taxon>Fungi</taxon>
        <taxon>Dikarya</taxon>
        <taxon>Basidiomycota</taxon>
        <taxon>Agaricomycotina</taxon>
        <taxon>Agaricomycetes</taxon>
        <taxon>Polyporales</taxon>
        <taxon>Cerrenaceae</taxon>
        <taxon>Somion</taxon>
    </lineage>
</organism>
<sequence>MSDSLAAVPTNGELAKLTVKQLRALCKEKKLTGYAKLSKPALLQMLGAFRTKESHSGADSTRDRALPCKDSNTPASERPASTTNSSEPSKSAFVPNNDAPIPGAERSNLLLDKSLTGASRPRQSLERTETAHSSTLSLPTNRIKNTSNVRNVENIPPSGAEPQQKQSQNKSSMVPRPTDSSPDTELSTLPYSKNALKRPGPLFRPLSSIKKSKTAHTPSSSSSEATSVVVPSVNSPSSVFPSRPVSVSIPVTPKVPTRGLAVVNQVRASPAQTLKCTGQRFKPLVINKPLPKATSPSAVPNDELCASSSNNSDFGPPVVAVPAVLHYLDLPPPADAPTLKPITMPPSLSQRKRVQQWAIVLSDIRPADRRSCCLVCRMIRYALYLSASPILQRKFPGKRLEDVSRRYSPTMSNMWPYLRLRQDEIAERRKIYHESFLSRIFKGRNPIAISLWASGNHENQLRIALRFVLTRLWFSISFNSQEHETWLHEKVIDVQEVVPNHVWSITVQRAEGRSAQVFHVLEATCEVVGRARQLSNMLEDEDDMLPIPLRADWSEFIHHQSSSNLPLEANLKWAHYEEYDKGVSRLWLKRIAFEGEVGAMKRLIAERYVLASVIANSISGRWMSTAQMAQEFAGLPSRMDVTDLKKVPQMNLFVPAHHHVESVHFTTAKHIPLHPALAVIQTPDREYFVLRDNGMEIGCEEEGIRDVWMQMLQCNNKGLPL</sequence>
<proteinExistence type="predicted"/>
<accession>A0ABP1DYD7</accession>
<feature type="compositionally biased region" description="Low complexity" evidence="1">
    <location>
        <begin position="215"/>
        <end position="244"/>
    </location>
</feature>
<reference evidence="3" key="1">
    <citation type="submission" date="2024-04" db="EMBL/GenBank/DDBJ databases">
        <authorList>
            <person name="Shaw F."/>
            <person name="Minotto A."/>
        </authorList>
    </citation>
    <scope>NUCLEOTIDE SEQUENCE [LARGE SCALE GENOMIC DNA]</scope>
</reference>
<gene>
    <name evidence="2" type="ORF">GFSPODELE1_LOCUS8990</name>
</gene>
<feature type="compositionally biased region" description="Polar residues" evidence="1">
    <location>
        <begin position="70"/>
        <end position="89"/>
    </location>
</feature>
<evidence type="ECO:0000313" key="2">
    <source>
        <dbReference type="EMBL" id="CAL1712780.1"/>
    </source>
</evidence>
<feature type="compositionally biased region" description="Basic and acidic residues" evidence="1">
    <location>
        <begin position="51"/>
        <end position="67"/>
    </location>
</feature>
<dbReference type="EMBL" id="OZ037950">
    <property type="protein sequence ID" value="CAL1712780.1"/>
    <property type="molecule type" value="Genomic_DNA"/>
</dbReference>
<name>A0ABP1DYD7_9APHY</name>
<evidence type="ECO:0000256" key="1">
    <source>
        <dbReference type="SAM" id="MobiDB-lite"/>
    </source>
</evidence>
<evidence type="ECO:0008006" key="4">
    <source>
        <dbReference type="Google" id="ProtNLM"/>
    </source>
</evidence>
<dbReference type="Proteomes" id="UP001497453">
    <property type="component" value="Chromosome 7"/>
</dbReference>
<evidence type="ECO:0000313" key="3">
    <source>
        <dbReference type="Proteomes" id="UP001497453"/>
    </source>
</evidence>
<feature type="compositionally biased region" description="Polar residues" evidence="1">
    <location>
        <begin position="131"/>
        <end position="151"/>
    </location>
</feature>
<feature type="region of interest" description="Disordered" evidence="1">
    <location>
        <begin position="51"/>
        <end position="244"/>
    </location>
</feature>
<keyword evidence="3" id="KW-1185">Reference proteome</keyword>
<protein>
    <recommendedName>
        <fullName evidence="4">Rho termination factor N-terminal domain-containing protein</fullName>
    </recommendedName>
</protein>